<keyword evidence="2" id="KW-1185">Reference proteome</keyword>
<name>A0A2T0T4I5_9PSEU</name>
<proteinExistence type="predicted"/>
<dbReference type="AlphaFoldDB" id="A0A2T0T4I5"/>
<evidence type="ECO:0000313" key="2">
    <source>
        <dbReference type="Proteomes" id="UP000239494"/>
    </source>
</evidence>
<dbReference type="RefSeq" id="WP_146174861.1">
    <property type="nucleotide sequence ID" value="NZ_PVTF01000006.1"/>
</dbReference>
<dbReference type="Proteomes" id="UP000239494">
    <property type="component" value="Unassembled WGS sequence"/>
</dbReference>
<gene>
    <name evidence="1" type="ORF">CLV43_106276</name>
</gene>
<dbReference type="OrthoDB" id="158811at2070"/>
<comment type="caution">
    <text evidence="1">The sequence shown here is derived from an EMBL/GenBank/DDBJ whole genome shotgun (WGS) entry which is preliminary data.</text>
</comment>
<reference evidence="1 2" key="1">
    <citation type="submission" date="2018-03" db="EMBL/GenBank/DDBJ databases">
        <title>Genomic Encyclopedia of Archaeal and Bacterial Type Strains, Phase II (KMG-II): from individual species to whole genera.</title>
        <authorList>
            <person name="Goeker M."/>
        </authorList>
    </citation>
    <scope>NUCLEOTIDE SEQUENCE [LARGE SCALE GENOMIC DNA]</scope>
    <source>
        <strain evidence="1 2">DSM 44720</strain>
    </source>
</reference>
<evidence type="ECO:0000313" key="1">
    <source>
        <dbReference type="EMBL" id="PRY40539.1"/>
    </source>
</evidence>
<protein>
    <submittedName>
        <fullName evidence="1">Uncharacterized protein</fullName>
    </submittedName>
</protein>
<sequence>MTFSRESLAELRQQLLRDLAQVRERGIVRVDSPNPSLKSLEIVTLRQKVQLWDASHRAFTVKVFDMVSQAVADMPSGIAKRAAARLFGFDVDPTHAKPTQWRNEARNMFPLLGADDWRKGMELEILGLVVDNLIASQSKNNNLTERREETAANLESVSDLEYSVTTAFWAGRYSESATMSQTFLELAITRRDFEIAALFLANLILINRSRGRFSIVYYLMCRYFPQIPVRKLPNEYKLRLFKELFVYYYELEDFARSARYLERMERIDPFLLSYTPSDDWIPGTVRWRKAHLGWILEPTSRSLHNSLAIAQEGVEYLQGRVAVNPNTAGLASAKLNVGWLYFLEDNPICLDYFDESASLADGYSPRTLLESRTARMVAASKFATGQNRNIWKSWQTLRSAIESDGSPTRSYAFLARDQSWSAIWPHLATLGIKLR</sequence>
<organism evidence="1 2">
    <name type="scientific">Umezawaea tangerina</name>
    <dbReference type="NCBI Taxonomy" id="84725"/>
    <lineage>
        <taxon>Bacteria</taxon>
        <taxon>Bacillati</taxon>
        <taxon>Actinomycetota</taxon>
        <taxon>Actinomycetes</taxon>
        <taxon>Pseudonocardiales</taxon>
        <taxon>Pseudonocardiaceae</taxon>
        <taxon>Umezawaea</taxon>
    </lineage>
</organism>
<accession>A0A2T0T4I5</accession>
<dbReference type="EMBL" id="PVTF01000006">
    <property type="protein sequence ID" value="PRY40539.1"/>
    <property type="molecule type" value="Genomic_DNA"/>
</dbReference>